<dbReference type="HOGENOM" id="CLU_568567_0_0_1"/>
<proteinExistence type="predicted"/>
<dbReference type="EMBL" id="AAVQ01000002">
    <property type="protein sequence ID" value="EAZ63089.2"/>
    <property type="molecule type" value="Genomic_DNA"/>
</dbReference>
<sequence length="493" mass="56426">MTTSPPKYEASSEALPAYRPSLEFFGLALVKSEFSTPFSCNEGSRAWKPVLLELNSTQLNFYELDVKKTVHDLIIALYNESNSLHNLIREVNNDYKSHETATNSREVDQVDLFDGDAYGNNNTPEMDIVNPSTVTKIKSNFKSYVSQKLLKNNLSKYYTLFEENNLLFEPVTSEEAYTRVKNKYQGQLISSFTLSNLELGEAPSLNQLISAMYKEENIYDGSATALASLVKYKNVLRLRIEYKQILLQFWSFYAMVHWFRMLTIGRDLSVPLEQRTLSKLKSVPSRYTSRNNALLIATAAASSYRRRNDPLFGEDDDEDDDLGLFGRNACWYGNDADHKPRTEGSLNESIFDNERRPSVATTTNTKNNAYVISINNLKFVSYEKFYTVLEKQYISNCIPDLNSYDRWNGKDLTLSNYKYFVGKGSTVGKGKKKGIFIPYNDFIDHTSSYEKKRIFSGNHIKNQRIGSCHSFRIYQMGLVGVQPEERADVIQCS</sequence>
<evidence type="ECO:0000313" key="1">
    <source>
        <dbReference type="EMBL" id="EAZ63089.2"/>
    </source>
</evidence>
<dbReference type="Proteomes" id="UP000002258">
    <property type="component" value="Chromosome 1"/>
</dbReference>
<dbReference type="OrthoDB" id="5865767at2759"/>
<dbReference type="eggNOG" id="ENOG502S3D4">
    <property type="taxonomic scope" value="Eukaryota"/>
</dbReference>
<gene>
    <name evidence="1" type="ORF">PICST_53284</name>
</gene>
<dbReference type="PANTHER" id="PTHR37283">
    <property type="entry name" value="PH DOMAIN-CONTAINING PROTEIN YHR131C"/>
    <property type="match status" value="1"/>
</dbReference>
<dbReference type="AlphaFoldDB" id="A3GHQ0"/>
<dbReference type="InParanoid" id="A3GHQ0"/>
<comment type="caution">
    <text evidence="1">The sequence shown here is derived from an EMBL/GenBank/DDBJ whole genome shotgun (WGS) entry which is preliminary data.</text>
</comment>
<dbReference type="GeneID" id="4851799"/>
<dbReference type="PANTHER" id="PTHR37283:SF1">
    <property type="entry name" value="PH DOMAIN-CONTAINING PROTEIN YHR131C"/>
    <property type="match status" value="1"/>
</dbReference>
<dbReference type="OMA" id="YISNCIP"/>
<dbReference type="RefSeq" id="XP_001387112.2">
    <property type="nucleotide sequence ID" value="XM_001387075.1"/>
</dbReference>
<organism evidence="1 2">
    <name type="scientific">Scheffersomyces stipitis (strain ATCC 58785 / CBS 6054 / NBRC 10063 / NRRL Y-11545)</name>
    <name type="common">Yeast</name>
    <name type="synonym">Pichia stipitis</name>
    <dbReference type="NCBI Taxonomy" id="322104"/>
    <lineage>
        <taxon>Eukaryota</taxon>
        <taxon>Fungi</taxon>
        <taxon>Dikarya</taxon>
        <taxon>Ascomycota</taxon>
        <taxon>Saccharomycotina</taxon>
        <taxon>Pichiomycetes</taxon>
        <taxon>Debaryomycetaceae</taxon>
        <taxon>Scheffersomyces</taxon>
    </lineage>
</organism>
<evidence type="ECO:0000313" key="2">
    <source>
        <dbReference type="Proteomes" id="UP000002258"/>
    </source>
</evidence>
<keyword evidence="2" id="KW-1185">Reference proteome</keyword>
<dbReference type="KEGG" id="pic:PICST_53284"/>
<reference evidence="1 2" key="1">
    <citation type="journal article" date="2007" name="Nat. Biotechnol.">
        <title>Genome sequence of the lignocellulose-bioconverting and xylose-fermenting yeast Pichia stipitis.</title>
        <authorList>
            <person name="Jeffries T.W."/>
            <person name="Grigoriev I.V."/>
            <person name="Grimwood J."/>
            <person name="Laplaza J.M."/>
            <person name="Aerts A."/>
            <person name="Salamov A."/>
            <person name="Schmutz J."/>
            <person name="Lindquist E."/>
            <person name="Dehal P."/>
            <person name="Shapiro H."/>
            <person name="Jin Y.S."/>
            <person name="Passoth V."/>
            <person name="Richardson P.M."/>
        </authorList>
    </citation>
    <scope>NUCLEOTIDE SEQUENCE [LARGE SCALE GENOMIC DNA]</scope>
    <source>
        <strain evidence="2">ATCC 58785 / CBS 6054 / NBRC 10063 / NRRL Y-11545</strain>
    </source>
</reference>
<accession>A3GHQ0</accession>
<name>A3GHQ0_PICST</name>
<protein>
    <submittedName>
        <fullName evidence="1">Uncharacterized protein</fullName>
    </submittedName>
</protein>
<dbReference type="STRING" id="322104.A3GHQ0"/>